<dbReference type="InterPro" id="IPR039865">
    <property type="entry name" value="PPP2R3C"/>
</dbReference>
<dbReference type="GO" id="GO:0005737">
    <property type="term" value="C:cytoplasm"/>
    <property type="evidence" value="ECO:0007669"/>
    <property type="project" value="UniProtKB-SubCell"/>
</dbReference>
<dbReference type="SUPFAM" id="SSF47473">
    <property type="entry name" value="EF-hand"/>
    <property type="match status" value="1"/>
</dbReference>
<accession>A0A183BA24</accession>
<keyword evidence="4" id="KW-1185">Reference proteome</keyword>
<dbReference type="Proteomes" id="UP000272942">
    <property type="component" value="Unassembled WGS sequence"/>
</dbReference>
<proteinExistence type="predicted"/>
<reference evidence="5" key="1">
    <citation type="submission" date="2016-06" db="UniProtKB">
        <authorList>
            <consortium name="WormBaseParasite"/>
        </authorList>
    </citation>
    <scope>IDENTIFICATION</scope>
</reference>
<sequence>MEGWLSARFAIFRLGNNELVDRLFKDYYTLWGGEQSNLTLEEQQLPGFFQRVPQDHEILPQKLREEARAVLLERKSHELLENEELQCFWFLLDRFQSPPAINGEKYIDYQNFKKAAAEAIPKAKPYFTASVFAKLMRNHDRLSRISIMSFFNYVMKKVWLQQTRIGISLYDVAGEGYLREMDLENYITELIPSLCQLLARAEPLRHSAQSATNRNPVKKQVLSLGT</sequence>
<dbReference type="WBParaSite" id="ECPE_0001610001-mRNA-1">
    <property type="protein sequence ID" value="ECPE_0001610001-mRNA-1"/>
    <property type="gene ID" value="ECPE_0001610001"/>
</dbReference>
<dbReference type="GO" id="GO:0030865">
    <property type="term" value="P:cortical cytoskeleton organization"/>
    <property type="evidence" value="ECO:0007669"/>
    <property type="project" value="TreeGrafter"/>
</dbReference>
<evidence type="ECO:0000256" key="1">
    <source>
        <dbReference type="ARBA" id="ARBA00004496"/>
    </source>
</evidence>
<keyword evidence="2" id="KW-0963">Cytoplasm</keyword>
<dbReference type="OrthoDB" id="10265007at2759"/>
<dbReference type="GO" id="GO:0000226">
    <property type="term" value="P:microtubule cytoskeleton organization"/>
    <property type="evidence" value="ECO:0007669"/>
    <property type="project" value="TreeGrafter"/>
</dbReference>
<dbReference type="AlphaFoldDB" id="A0A183BA24"/>
<protein>
    <submittedName>
        <fullName evidence="5">Serine/threonine-protein phosphatase 2A regulatory subunit B'' subunit gamma</fullName>
    </submittedName>
</protein>
<dbReference type="PANTHER" id="PTHR12085">
    <property type="entry name" value="SERINE/THREONINE-PROTEIN PHOSPHATASE 2A REGULATORY SUBUNIT B'' SUBUNIT GAMMA"/>
    <property type="match status" value="1"/>
</dbReference>
<evidence type="ECO:0000313" key="5">
    <source>
        <dbReference type="WBParaSite" id="ECPE_0001610001-mRNA-1"/>
    </source>
</evidence>
<gene>
    <name evidence="3" type="ORF">ECPE_LOCUS16059</name>
</gene>
<dbReference type="GO" id="GO:0005813">
    <property type="term" value="C:centrosome"/>
    <property type="evidence" value="ECO:0007669"/>
    <property type="project" value="TreeGrafter"/>
</dbReference>
<dbReference type="GO" id="GO:0035303">
    <property type="term" value="P:regulation of dephosphorylation"/>
    <property type="evidence" value="ECO:0007669"/>
    <property type="project" value="InterPro"/>
</dbReference>
<dbReference type="InterPro" id="IPR011992">
    <property type="entry name" value="EF-hand-dom_pair"/>
</dbReference>
<dbReference type="GO" id="GO:0005819">
    <property type="term" value="C:spindle"/>
    <property type="evidence" value="ECO:0007669"/>
    <property type="project" value="TreeGrafter"/>
</dbReference>
<dbReference type="PANTHER" id="PTHR12085:SF3">
    <property type="entry name" value="SERINE_THREONINE-PROTEIN PHOSPHATASE 2A REGULATORY SUBUNIT B'' SUBUNIT GAMMA"/>
    <property type="match status" value="1"/>
</dbReference>
<evidence type="ECO:0000313" key="3">
    <source>
        <dbReference type="EMBL" id="VDP93331.1"/>
    </source>
</evidence>
<evidence type="ECO:0000256" key="2">
    <source>
        <dbReference type="ARBA" id="ARBA00022490"/>
    </source>
</evidence>
<comment type="subcellular location">
    <subcellularLocation>
        <location evidence="1">Cytoplasm</location>
    </subcellularLocation>
</comment>
<reference evidence="3 4" key="2">
    <citation type="submission" date="2018-11" db="EMBL/GenBank/DDBJ databases">
        <authorList>
            <consortium name="Pathogen Informatics"/>
        </authorList>
    </citation>
    <scope>NUCLEOTIDE SEQUENCE [LARGE SCALE GENOMIC DNA]</scope>
    <source>
        <strain evidence="3 4">Egypt</strain>
    </source>
</reference>
<evidence type="ECO:0000313" key="4">
    <source>
        <dbReference type="Proteomes" id="UP000272942"/>
    </source>
</evidence>
<dbReference type="EMBL" id="UZAN01062815">
    <property type="protein sequence ID" value="VDP93331.1"/>
    <property type="molecule type" value="Genomic_DNA"/>
</dbReference>
<organism evidence="5">
    <name type="scientific">Echinostoma caproni</name>
    <dbReference type="NCBI Taxonomy" id="27848"/>
    <lineage>
        <taxon>Eukaryota</taxon>
        <taxon>Metazoa</taxon>
        <taxon>Spiralia</taxon>
        <taxon>Lophotrochozoa</taxon>
        <taxon>Platyhelminthes</taxon>
        <taxon>Trematoda</taxon>
        <taxon>Digenea</taxon>
        <taxon>Plagiorchiida</taxon>
        <taxon>Echinostomata</taxon>
        <taxon>Echinostomatoidea</taxon>
        <taxon>Echinostomatidae</taxon>
        <taxon>Echinostoma</taxon>
    </lineage>
</organism>
<name>A0A183BA24_9TREM</name>